<comment type="caution">
    <text evidence="2">The sequence shown here is derived from an EMBL/GenBank/DDBJ whole genome shotgun (WGS) entry which is preliminary data.</text>
</comment>
<keyword evidence="3" id="KW-1185">Reference proteome</keyword>
<name>A0ABQ8TV16_PERAM</name>
<evidence type="ECO:0000256" key="1">
    <source>
        <dbReference type="SAM" id="MobiDB-lite"/>
    </source>
</evidence>
<proteinExistence type="predicted"/>
<protein>
    <submittedName>
        <fullName evidence="2">Uncharacterized protein</fullName>
    </submittedName>
</protein>
<gene>
    <name evidence="2" type="ORF">ANN_02007</name>
</gene>
<dbReference type="EMBL" id="JAJSOF020000001">
    <property type="protein sequence ID" value="KAJ4450582.1"/>
    <property type="molecule type" value="Genomic_DNA"/>
</dbReference>
<dbReference type="Proteomes" id="UP001148838">
    <property type="component" value="Unassembled WGS sequence"/>
</dbReference>
<reference evidence="2 3" key="1">
    <citation type="journal article" date="2022" name="Allergy">
        <title>Genome assembly and annotation of Periplaneta americana reveal a comprehensive cockroach allergen profile.</title>
        <authorList>
            <person name="Wang L."/>
            <person name="Xiong Q."/>
            <person name="Saelim N."/>
            <person name="Wang L."/>
            <person name="Nong W."/>
            <person name="Wan A.T."/>
            <person name="Shi M."/>
            <person name="Liu X."/>
            <person name="Cao Q."/>
            <person name="Hui J.H.L."/>
            <person name="Sookrung N."/>
            <person name="Leung T.F."/>
            <person name="Tungtrongchitr A."/>
            <person name="Tsui S.K.W."/>
        </authorList>
    </citation>
    <scope>NUCLEOTIDE SEQUENCE [LARGE SCALE GENOMIC DNA]</scope>
    <source>
        <strain evidence="2">PWHHKU_190912</strain>
    </source>
</reference>
<feature type="region of interest" description="Disordered" evidence="1">
    <location>
        <begin position="1"/>
        <end position="27"/>
    </location>
</feature>
<organism evidence="2 3">
    <name type="scientific">Periplaneta americana</name>
    <name type="common">American cockroach</name>
    <name type="synonym">Blatta americana</name>
    <dbReference type="NCBI Taxonomy" id="6978"/>
    <lineage>
        <taxon>Eukaryota</taxon>
        <taxon>Metazoa</taxon>
        <taxon>Ecdysozoa</taxon>
        <taxon>Arthropoda</taxon>
        <taxon>Hexapoda</taxon>
        <taxon>Insecta</taxon>
        <taxon>Pterygota</taxon>
        <taxon>Neoptera</taxon>
        <taxon>Polyneoptera</taxon>
        <taxon>Dictyoptera</taxon>
        <taxon>Blattodea</taxon>
        <taxon>Blattoidea</taxon>
        <taxon>Blattidae</taxon>
        <taxon>Blattinae</taxon>
        <taxon>Periplaneta</taxon>
    </lineage>
</organism>
<evidence type="ECO:0000313" key="3">
    <source>
        <dbReference type="Proteomes" id="UP001148838"/>
    </source>
</evidence>
<accession>A0ABQ8TV16</accession>
<evidence type="ECO:0000313" key="2">
    <source>
        <dbReference type="EMBL" id="KAJ4450582.1"/>
    </source>
</evidence>
<sequence>MAGLCKGGNEPPGSLKASKGWGSRDDSQGEEVSLYYYENSGVSFRIADGHDGIPGWDRNVLLTALSV</sequence>